<keyword evidence="2" id="KW-1133">Transmembrane helix</keyword>
<feature type="transmembrane region" description="Helical" evidence="2">
    <location>
        <begin position="40"/>
        <end position="61"/>
    </location>
</feature>
<feature type="region of interest" description="Disordered" evidence="1">
    <location>
        <begin position="280"/>
        <end position="326"/>
    </location>
</feature>
<feature type="transmembrane region" description="Helical" evidence="2">
    <location>
        <begin position="116"/>
        <end position="135"/>
    </location>
</feature>
<feature type="transmembrane region" description="Helical" evidence="2">
    <location>
        <begin position="81"/>
        <end position="104"/>
    </location>
</feature>
<keyword evidence="4" id="KW-1185">Reference proteome</keyword>
<evidence type="ECO:0000256" key="1">
    <source>
        <dbReference type="SAM" id="MobiDB-lite"/>
    </source>
</evidence>
<reference evidence="3" key="1">
    <citation type="submission" date="2023-02" db="EMBL/GenBank/DDBJ databases">
        <title>Georgenia sp.10Sc9-8, isolated from a soil sample collected from the Taklamakan desert.</title>
        <authorList>
            <person name="Liu S."/>
        </authorList>
    </citation>
    <scope>NUCLEOTIDE SEQUENCE</scope>
    <source>
        <strain evidence="3">10Sc9-8</strain>
    </source>
</reference>
<organism evidence="3 4">
    <name type="scientific">Georgenia halotolerans</name>
    <dbReference type="NCBI Taxonomy" id="3028317"/>
    <lineage>
        <taxon>Bacteria</taxon>
        <taxon>Bacillati</taxon>
        <taxon>Actinomycetota</taxon>
        <taxon>Actinomycetes</taxon>
        <taxon>Micrococcales</taxon>
        <taxon>Bogoriellaceae</taxon>
        <taxon>Georgenia</taxon>
    </lineage>
</organism>
<keyword evidence="2" id="KW-0812">Transmembrane</keyword>
<accession>A0ABT5TV76</accession>
<evidence type="ECO:0000256" key="2">
    <source>
        <dbReference type="SAM" id="Phobius"/>
    </source>
</evidence>
<keyword evidence="2" id="KW-0472">Membrane</keyword>
<gene>
    <name evidence="3" type="ORF">PU560_05320</name>
</gene>
<feature type="region of interest" description="Disordered" evidence="1">
    <location>
        <begin position="1"/>
        <end position="21"/>
    </location>
</feature>
<feature type="compositionally biased region" description="Basic and acidic residues" evidence="1">
    <location>
        <begin position="280"/>
        <end position="290"/>
    </location>
</feature>
<comment type="caution">
    <text evidence="3">The sequence shown here is derived from an EMBL/GenBank/DDBJ whole genome shotgun (WGS) entry which is preliminary data.</text>
</comment>
<proteinExistence type="predicted"/>
<dbReference type="Proteomes" id="UP001165561">
    <property type="component" value="Unassembled WGS sequence"/>
</dbReference>
<sequence length="415" mass="43924">MEAGQKELRSAPPAAPERPPRREVLLVDVPPTRVRRPGDLVSLLLAVLGIVVVLVLAVYAHGTAQGVTEDVQSAVADVLRAVLLVPVTVLEGLLTFFVPVAVIVNRVARRSWRSIGEVLLSALAAAGLATLALWALNNYAPVALTVGLTITADGYAVIGMNPYVAALAGLLTTAGERKRQRSIRWWWNLLWVVLGLSVIQGEQTLPGAVVTVLVGRAAGLGVRYAMGVLHDRANGVTLVRGLRRGGIDAVRVVRLDPLPEGVEPQAWTVTTSAPLGYVESVRERSRRGPEEVAAEDEGEDTETGGTDGNGRTDEGADSDSAGSSTPAELLAAVDRDSAAASDSIAPDPLTDPRQVLQEVAASTPPALGRDGVHRVYAVWDTEGRRCDAIVLDGDQQVVGYLAGLWDGLRMRGLDR</sequence>
<evidence type="ECO:0000313" key="4">
    <source>
        <dbReference type="Proteomes" id="UP001165561"/>
    </source>
</evidence>
<feature type="transmembrane region" description="Helical" evidence="2">
    <location>
        <begin position="155"/>
        <end position="173"/>
    </location>
</feature>
<dbReference type="EMBL" id="JARACI010000702">
    <property type="protein sequence ID" value="MDD9205889.1"/>
    <property type="molecule type" value="Genomic_DNA"/>
</dbReference>
<protein>
    <submittedName>
        <fullName evidence="3">Uncharacterized protein</fullName>
    </submittedName>
</protein>
<feature type="non-terminal residue" evidence="3">
    <location>
        <position position="415"/>
    </location>
</feature>
<name>A0ABT5TV76_9MICO</name>
<evidence type="ECO:0000313" key="3">
    <source>
        <dbReference type="EMBL" id="MDD9205889.1"/>
    </source>
</evidence>
<feature type="compositionally biased region" description="Acidic residues" evidence="1">
    <location>
        <begin position="292"/>
        <end position="302"/>
    </location>
</feature>
<feature type="transmembrane region" description="Helical" evidence="2">
    <location>
        <begin position="185"/>
        <end position="201"/>
    </location>
</feature>